<keyword evidence="2" id="KW-1133">Transmembrane helix</keyword>
<name>A0AA39U2E9_9AGAR</name>
<evidence type="ECO:0000256" key="2">
    <source>
        <dbReference type="SAM" id="Phobius"/>
    </source>
</evidence>
<keyword evidence="2" id="KW-0472">Membrane</keyword>
<proteinExistence type="predicted"/>
<organism evidence="3 4">
    <name type="scientific">Armillaria novae-zelandiae</name>
    <dbReference type="NCBI Taxonomy" id="153914"/>
    <lineage>
        <taxon>Eukaryota</taxon>
        <taxon>Fungi</taxon>
        <taxon>Dikarya</taxon>
        <taxon>Basidiomycota</taxon>
        <taxon>Agaricomycotina</taxon>
        <taxon>Agaricomycetes</taxon>
        <taxon>Agaricomycetidae</taxon>
        <taxon>Agaricales</taxon>
        <taxon>Marasmiineae</taxon>
        <taxon>Physalacriaceae</taxon>
        <taxon>Armillaria</taxon>
    </lineage>
</organism>
<feature type="region of interest" description="Disordered" evidence="1">
    <location>
        <begin position="21"/>
        <end position="97"/>
    </location>
</feature>
<accession>A0AA39U2E9</accession>
<gene>
    <name evidence="3" type="ORF">IW261DRAFT_1506326</name>
</gene>
<evidence type="ECO:0000313" key="3">
    <source>
        <dbReference type="EMBL" id="KAK0472888.1"/>
    </source>
</evidence>
<dbReference type="EMBL" id="JAUEPR010000037">
    <property type="protein sequence ID" value="KAK0472888.1"/>
    <property type="molecule type" value="Genomic_DNA"/>
</dbReference>
<protein>
    <submittedName>
        <fullName evidence="3">Uncharacterized protein</fullName>
    </submittedName>
</protein>
<reference evidence="3" key="1">
    <citation type="submission" date="2023-06" db="EMBL/GenBank/DDBJ databases">
        <authorList>
            <consortium name="Lawrence Berkeley National Laboratory"/>
            <person name="Ahrendt S."/>
            <person name="Sahu N."/>
            <person name="Indic B."/>
            <person name="Wong-Bajracharya J."/>
            <person name="Merenyi Z."/>
            <person name="Ke H.-M."/>
            <person name="Monk M."/>
            <person name="Kocsube S."/>
            <person name="Drula E."/>
            <person name="Lipzen A."/>
            <person name="Balint B."/>
            <person name="Henrissat B."/>
            <person name="Andreopoulos B."/>
            <person name="Martin F.M."/>
            <person name="Harder C.B."/>
            <person name="Rigling D."/>
            <person name="Ford K.L."/>
            <person name="Foster G.D."/>
            <person name="Pangilinan J."/>
            <person name="Papanicolaou A."/>
            <person name="Barry K."/>
            <person name="LaButti K."/>
            <person name="Viragh M."/>
            <person name="Koriabine M."/>
            <person name="Yan M."/>
            <person name="Riley R."/>
            <person name="Champramary S."/>
            <person name="Plett K.L."/>
            <person name="Tsai I.J."/>
            <person name="Slot J."/>
            <person name="Sipos G."/>
            <person name="Plett J."/>
            <person name="Nagy L.G."/>
            <person name="Grigoriev I.V."/>
        </authorList>
    </citation>
    <scope>NUCLEOTIDE SEQUENCE</scope>
    <source>
        <strain evidence="3">ICMP 16352</strain>
    </source>
</reference>
<keyword evidence="4" id="KW-1185">Reference proteome</keyword>
<dbReference type="AlphaFoldDB" id="A0AA39U2E9"/>
<dbReference type="Proteomes" id="UP001175227">
    <property type="component" value="Unassembled WGS sequence"/>
</dbReference>
<evidence type="ECO:0000256" key="1">
    <source>
        <dbReference type="SAM" id="MobiDB-lite"/>
    </source>
</evidence>
<feature type="transmembrane region" description="Helical" evidence="2">
    <location>
        <begin position="204"/>
        <end position="234"/>
    </location>
</feature>
<feature type="compositionally biased region" description="Low complexity" evidence="1">
    <location>
        <begin position="30"/>
        <end position="46"/>
    </location>
</feature>
<comment type="caution">
    <text evidence="3">The sequence shown here is derived from an EMBL/GenBank/DDBJ whole genome shotgun (WGS) entry which is preliminary data.</text>
</comment>
<sequence length="381" mass="41191">MYGVMGMITLIIGVRVQGHPKTSGLKHDLSLPSFSPSTPATFPSRPARTRSPLPHPTFPNPILTDQDTSPSSTSPSRNTVFLTPNLATGTNSNGRPSNFVLPFPTPSPLPPMKTIIFTRTVTEPPVTYTIISTSATTTTLQTTIIDMEKIIYITTLPPTTYTKFRSITVMETETMAITQTATVTLTATMSTSSSHESQLDHVSMVALVAGISSIVLVILVLIALLVLLCLCLYWRRKKSGASDFLKIPPSSITHPSSSHVRPSSSTSLASMRSCDDLYLRTIRHDGHASQVLMMPNGDLPIGPSVVEYRHPNKTFTGPVDMGGVYGYGGEGAESQEVSTLPSRFSETTVSSTRPLSSRLMGLWSVFCIRKLEHHQSAASLA</sequence>
<evidence type="ECO:0000313" key="4">
    <source>
        <dbReference type="Proteomes" id="UP001175227"/>
    </source>
</evidence>
<feature type="compositionally biased region" description="Polar residues" evidence="1">
    <location>
        <begin position="77"/>
        <end position="96"/>
    </location>
</feature>
<keyword evidence="2" id="KW-0812">Transmembrane</keyword>